<name>A0A5C3F8V5_9BASI</name>
<feature type="region of interest" description="Disordered" evidence="1">
    <location>
        <begin position="41"/>
        <end position="73"/>
    </location>
</feature>
<dbReference type="OrthoDB" id="441660at2759"/>
<dbReference type="InterPro" id="IPR051957">
    <property type="entry name" value="CRISP-LCCL_domain"/>
</dbReference>
<feature type="transmembrane region" description="Helical" evidence="2">
    <location>
        <begin position="1370"/>
        <end position="1392"/>
    </location>
</feature>
<keyword evidence="2" id="KW-0812">Transmembrane</keyword>
<feature type="region of interest" description="Disordered" evidence="1">
    <location>
        <begin position="1550"/>
        <end position="1571"/>
    </location>
</feature>
<sequence length="1621" mass="176298">MPAPLIPAERLRDALDVVRQSIEHFSTNYRTWLTQAPAYSTAPSLRPDRHHHHHHQHDDGPASPASGSATRRPAFHPDAETLARAYCPIAGPRWDEHRTRAFASTAIKGLTVLRNQIDAELLTLEKIAAENGNWQDPHPFSNGPHHIHYWEEILYVALTSGPVVSIQDRFSFDMDLAVRRKKRMQRSQAKAMNSQSCKVDIVSRGGDRWTRLYIVKFERLRAEFREAESYMVASDDDDDDDDGDDPGAGPAGANAQDGALDRGDGGAGNNDKVVGEKDGDDDGDDYDDDPAMDSAARNCSLMKTIRELRAAADTEAQARLQRSAESGRPDIFRPIEIELIITRIDIEPEPTTPLAKDASDTPFYQQDEASRFQARMRAILRAAKRMGVTIVTGFRRLPTETFGRFEYPSVFLQGSDLPVGLPQIPAPPPRPDWKTTRRINLDVTAAIALVSDTTHGIFDDEGVAGEGGPCSSSKRVRSLDADNEADPTFQRHFRTFSIRKEALEARAAELSLQDDKSEEAARAMDSAASKEGRALAIQLERELTLETLFDAILEPILGGGRGDSAGQPRKVELHATVGAFDRLRRVSSTVGGTNEKRRVAALLGDDGVPPDEFWRGSKWASPEHAQLRACLQLPVRPLSDLGPGGLDSIEELSQLYPDLARRHFVSHLLDTLESCLTELWGPEWRDISEDLPRSKYKRLKQHSVHQAGGQTYTTLRSMHACARYGMTTLTSNLESVQWLLKEMNRRPYSAKTQAILDQADAQDVGALFDPKATYEACFLLLHPRSLSEQMRMTSEAPPWREVLAGFPGGLGTPKSETPPDGIQEKSDSNPPNGHGQGQSQSEGFESVYGIELPTLSRAAPRDGASTSAAEGSRKHTDAASGGGDLGSKSFFDLAEPNESRHRGRPLPVRDKSGSMSTVSGDETTALAIGFGIGAGAAMGAGAPSPGTRKKGFGARAKDWIAGPRHPVAPRIRHYRWWPLGPLEHFWLKFTDPVAWKDPFAGQGYRRGYGSGYGDGDDDDGVSVALPGPRGPSTPDEPQARKGQPPRLGLAWFEPIRRDLSTNRIHWSVLCATYVAWILGFSFLTEGLWFNGSITGPDGIARDPTFFSCTTTYWLRNGGCGLDGQDCSPFSTPADSAGVAFRCPSGCSGVTLLNPRTVGDEQVNYVPLVVGGGDEAKTYRSDSFVCAAAIHAGVIRESEGGAGSVRLVGAWSGYANSTSNGIESVGFDGTFPSSFRFEATSEAVDCTDRRWRLYALDVVLSAFVGLVLRPKRMVWFWTLACLGFWHVNMASEPRDYPPPVGEAVGDLLPYLFGCYVIWRVAVRYVWPAFEGLPLEGGVGTLGLWWVGVLMNVVFAGVPLQRLTAHDIGQQPGAVTALVVIVVVVLALAVHQVLVIRRMGYLPKYLVLYLVGAALVGLAAAVPGETLRMHHYIIALVLVPACAFPTRLSLLATAFLLGMYTNGIARWGFDGLLQDVATVRGDATGGTGQPRFLTNSTGWPRAGGVVEWAGLEGDEERGQWSGFNLLVDDVLRYQGAGTTFNLSSLPDLFAQQRRREGQEGDDDAGLGAGSAPTASLNATLREGRHYLRLAFTAADGTAGDYTRAATATLADEAAWSDPQPGAT</sequence>
<dbReference type="Proteomes" id="UP000323386">
    <property type="component" value="Unassembled WGS sequence"/>
</dbReference>
<protein>
    <recommendedName>
        <fullName evidence="3">LCCL domain-containing protein</fullName>
    </recommendedName>
</protein>
<feature type="region of interest" description="Disordered" evidence="1">
    <location>
        <begin position="231"/>
        <end position="294"/>
    </location>
</feature>
<feature type="compositionally biased region" description="Acidic residues" evidence="1">
    <location>
        <begin position="234"/>
        <end position="245"/>
    </location>
</feature>
<reference evidence="4 5" key="1">
    <citation type="submission" date="2018-03" db="EMBL/GenBank/DDBJ databases">
        <authorList>
            <person name="Guldener U."/>
        </authorList>
    </citation>
    <scope>NUCLEOTIDE SEQUENCE [LARGE SCALE GENOMIC DNA]</scope>
    <source>
        <strain evidence="4 5">DAOM196992</strain>
    </source>
</reference>
<evidence type="ECO:0000256" key="2">
    <source>
        <dbReference type="SAM" id="Phobius"/>
    </source>
</evidence>
<keyword evidence="2" id="KW-0472">Membrane</keyword>
<feature type="transmembrane region" description="Helical" evidence="2">
    <location>
        <begin position="1274"/>
        <end position="1290"/>
    </location>
</feature>
<feature type="transmembrane region" description="Helical" evidence="2">
    <location>
        <begin position="1337"/>
        <end position="1358"/>
    </location>
</feature>
<dbReference type="PANTHER" id="PTHR31331:SF1">
    <property type="entry name" value="CYSTEINE RICH SECRETORY PROTEIN LCCL DOMAIN CONTAINING 2"/>
    <property type="match status" value="1"/>
</dbReference>
<feature type="domain" description="LCCL" evidence="3">
    <location>
        <begin position="1142"/>
        <end position="1224"/>
    </location>
</feature>
<evidence type="ECO:0000313" key="5">
    <source>
        <dbReference type="Proteomes" id="UP000323386"/>
    </source>
</evidence>
<organism evidence="4 5">
    <name type="scientific">Pseudozyma flocculosa</name>
    <dbReference type="NCBI Taxonomy" id="84751"/>
    <lineage>
        <taxon>Eukaryota</taxon>
        <taxon>Fungi</taxon>
        <taxon>Dikarya</taxon>
        <taxon>Basidiomycota</taxon>
        <taxon>Ustilaginomycotina</taxon>
        <taxon>Ustilaginomycetes</taxon>
        <taxon>Ustilaginales</taxon>
        <taxon>Ustilaginaceae</taxon>
        <taxon>Pseudozyma</taxon>
    </lineage>
</organism>
<dbReference type="SUPFAM" id="SSF69848">
    <property type="entry name" value="LCCL domain"/>
    <property type="match status" value="1"/>
</dbReference>
<feature type="compositionally biased region" description="Acidic residues" evidence="1">
    <location>
        <begin position="278"/>
        <end position="291"/>
    </location>
</feature>
<feature type="region of interest" description="Disordered" evidence="1">
    <location>
        <begin position="801"/>
        <end position="919"/>
    </location>
</feature>
<feature type="transmembrane region" description="Helical" evidence="2">
    <location>
        <begin position="1404"/>
        <end position="1422"/>
    </location>
</feature>
<dbReference type="EMBL" id="OOIP01000016">
    <property type="protein sequence ID" value="SPO39791.1"/>
    <property type="molecule type" value="Genomic_DNA"/>
</dbReference>
<evidence type="ECO:0000259" key="3">
    <source>
        <dbReference type="PROSITE" id="PS50820"/>
    </source>
</evidence>
<keyword evidence="2" id="KW-1133">Transmembrane helix</keyword>
<dbReference type="Gene3D" id="2.170.130.20">
    <property type="entry name" value="LCCL-like domain"/>
    <property type="match status" value="1"/>
</dbReference>
<dbReference type="PROSITE" id="PS50820">
    <property type="entry name" value="LCCL"/>
    <property type="match status" value="1"/>
</dbReference>
<dbReference type="SMART" id="SM00603">
    <property type="entry name" value="LCCL"/>
    <property type="match status" value="1"/>
</dbReference>
<dbReference type="PANTHER" id="PTHR31331">
    <property type="entry name" value="LCCL DOMAIN PROTEIN (AFU_ORTHOLOGUE AFUA_5G08630)"/>
    <property type="match status" value="1"/>
</dbReference>
<evidence type="ECO:0000313" key="4">
    <source>
        <dbReference type="EMBL" id="SPO39791.1"/>
    </source>
</evidence>
<feature type="compositionally biased region" description="Low complexity" evidence="1">
    <location>
        <begin position="247"/>
        <end position="258"/>
    </location>
</feature>
<dbReference type="Pfam" id="PF03815">
    <property type="entry name" value="LCCL"/>
    <property type="match status" value="1"/>
</dbReference>
<evidence type="ECO:0000256" key="1">
    <source>
        <dbReference type="SAM" id="MobiDB-lite"/>
    </source>
</evidence>
<accession>A0A5C3F8V5</accession>
<keyword evidence="5" id="KW-1185">Reference proteome</keyword>
<feature type="transmembrane region" description="Helical" evidence="2">
    <location>
        <begin position="1428"/>
        <end position="1455"/>
    </location>
</feature>
<proteinExistence type="predicted"/>
<gene>
    <name evidence="4" type="ORF">PSFLO_05272</name>
</gene>
<dbReference type="InterPro" id="IPR004043">
    <property type="entry name" value="LCCL"/>
</dbReference>
<feature type="transmembrane region" description="Helical" evidence="2">
    <location>
        <begin position="1306"/>
        <end position="1325"/>
    </location>
</feature>
<dbReference type="InterPro" id="IPR036609">
    <property type="entry name" value="LCCL_sf"/>
</dbReference>
<feature type="region of interest" description="Disordered" evidence="1">
    <location>
        <begin position="1010"/>
        <end position="1045"/>
    </location>
</feature>